<feature type="transmembrane region" description="Helical" evidence="8">
    <location>
        <begin position="324"/>
        <end position="340"/>
    </location>
</feature>
<dbReference type="EMBL" id="VSSS01000085">
    <property type="protein sequence ID" value="TYL85497.1"/>
    <property type="molecule type" value="Genomic_DNA"/>
</dbReference>
<feature type="transmembrane region" description="Helical" evidence="8">
    <location>
        <begin position="347"/>
        <end position="367"/>
    </location>
</feature>
<comment type="subcellular location">
    <subcellularLocation>
        <location evidence="1">Cell membrane</location>
        <topology evidence="1">Multi-pass membrane protein</topology>
    </subcellularLocation>
</comment>
<evidence type="ECO:0000256" key="5">
    <source>
        <dbReference type="ARBA" id="ARBA00022989"/>
    </source>
</evidence>
<evidence type="ECO:0000256" key="3">
    <source>
        <dbReference type="ARBA" id="ARBA00022679"/>
    </source>
</evidence>
<feature type="transmembrane region" description="Helical" evidence="8">
    <location>
        <begin position="275"/>
        <end position="294"/>
    </location>
</feature>
<evidence type="ECO:0000313" key="10">
    <source>
        <dbReference type="Proteomes" id="UP000324758"/>
    </source>
</evidence>
<dbReference type="InterPro" id="IPR018584">
    <property type="entry name" value="GT87"/>
</dbReference>
<keyword evidence="10" id="KW-1185">Reference proteome</keyword>
<accession>A0A5D3K3M8</accession>
<evidence type="ECO:0000256" key="8">
    <source>
        <dbReference type="SAM" id="Phobius"/>
    </source>
</evidence>
<keyword evidence="6 8" id="KW-0472">Membrane</keyword>
<comment type="similarity">
    <text evidence="7">Belongs to the glycosyltransferase 87 family.</text>
</comment>
<keyword evidence="2" id="KW-1003">Cell membrane</keyword>
<feature type="transmembrane region" description="Helical" evidence="8">
    <location>
        <begin position="18"/>
        <end position="39"/>
    </location>
</feature>
<feature type="transmembrane region" description="Helical" evidence="8">
    <location>
        <begin position="373"/>
        <end position="391"/>
    </location>
</feature>
<sequence>MLAETLESVRSSPSKRTLYVRVVVAALAAILALKIYWFVRWGFWHDHQVPDFAAFHLVAQRIWLGDLDLTYQFAVFMKMQASLSGGATGFMPWTYPPQFDLLLAPLAFLPTWAAYALFTGTTLAAYLITLRKLAGDYFAQVLVILFPAIAITIGCGQNGLLTGALIGLVCVHAERRQVLAGLALGAMVIKPHLAVAISLYLLATRQWATIAVAAAVVLVSALACTLAFGPQIWLAWLGAIRESASFLEQGSYPLFRMISSYAVLYNSGVPASGAFWGQVAIAGLALVAVALGIVRRMPPSFTLGVAALVSVMISPYAYDYDLPIAGIGLALVLPYLPKVTSPRERSMMYALVMLAGAYGLLQSTSLASSFDEHFKPAIAGAALMVLLAMLLRMMWRDALPVAAAELGAPARALE</sequence>
<protein>
    <submittedName>
        <fullName evidence="9">DUF2029 domain-containing protein</fullName>
    </submittedName>
</protein>
<dbReference type="RefSeq" id="WP_148778333.1">
    <property type="nucleotide sequence ID" value="NZ_VSSS01000085.1"/>
</dbReference>
<organism evidence="9 10">
    <name type="scientific">Bradyrhizobium rifense</name>
    <dbReference type="NCBI Taxonomy" id="515499"/>
    <lineage>
        <taxon>Bacteria</taxon>
        <taxon>Pseudomonadati</taxon>
        <taxon>Pseudomonadota</taxon>
        <taxon>Alphaproteobacteria</taxon>
        <taxon>Hyphomicrobiales</taxon>
        <taxon>Nitrobacteraceae</taxon>
        <taxon>Bradyrhizobium</taxon>
    </lineage>
</organism>
<evidence type="ECO:0000256" key="1">
    <source>
        <dbReference type="ARBA" id="ARBA00004651"/>
    </source>
</evidence>
<evidence type="ECO:0000256" key="6">
    <source>
        <dbReference type="ARBA" id="ARBA00023136"/>
    </source>
</evidence>
<dbReference type="AlphaFoldDB" id="A0A5D3K3M8"/>
<dbReference type="GO" id="GO:0016758">
    <property type="term" value="F:hexosyltransferase activity"/>
    <property type="evidence" value="ECO:0007669"/>
    <property type="project" value="InterPro"/>
</dbReference>
<dbReference type="Proteomes" id="UP000324758">
    <property type="component" value="Unassembled WGS sequence"/>
</dbReference>
<feature type="transmembrane region" description="Helical" evidence="8">
    <location>
        <begin position="210"/>
        <end position="236"/>
    </location>
</feature>
<feature type="transmembrane region" description="Helical" evidence="8">
    <location>
        <begin position="141"/>
        <end position="166"/>
    </location>
</feature>
<feature type="transmembrane region" description="Helical" evidence="8">
    <location>
        <begin position="178"/>
        <end position="203"/>
    </location>
</feature>
<evidence type="ECO:0000256" key="7">
    <source>
        <dbReference type="ARBA" id="ARBA00024033"/>
    </source>
</evidence>
<proteinExistence type="inferred from homology"/>
<feature type="transmembrane region" description="Helical" evidence="8">
    <location>
        <begin position="101"/>
        <end position="129"/>
    </location>
</feature>
<evidence type="ECO:0000256" key="2">
    <source>
        <dbReference type="ARBA" id="ARBA00022475"/>
    </source>
</evidence>
<name>A0A5D3K3M8_9BRAD</name>
<comment type="caution">
    <text evidence="9">The sequence shown here is derived from an EMBL/GenBank/DDBJ whole genome shotgun (WGS) entry which is preliminary data.</text>
</comment>
<reference evidence="9 10" key="1">
    <citation type="submission" date="2019-08" db="EMBL/GenBank/DDBJ databases">
        <title>Bradyrhizobium hipponensis sp. nov., a rhizobium isolated from a Lupinus angustifolius root nodule in Tunisia.</title>
        <authorList>
            <person name="Off K."/>
            <person name="Rejili M."/>
            <person name="Mars M."/>
            <person name="Brachmann A."/>
            <person name="Marin M."/>
        </authorList>
    </citation>
    <scope>NUCLEOTIDE SEQUENCE [LARGE SCALE GENOMIC DNA]</scope>
    <source>
        <strain evidence="9 10">CTAW71</strain>
    </source>
</reference>
<dbReference type="GO" id="GO:0005886">
    <property type="term" value="C:plasma membrane"/>
    <property type="evidence" value="ECO:0007669"/>
    <property type="project" value="UniProtKB-SubCell"/>
</dbReference>
<evidence type="ECO:0000313" key="9">
    <source>
        <dbReference type="EMBL" id="TYL85497.1"/>
    </source>
</evidence>
<evidence type="ECO:0000256" key="4">
    <source>
        <dbReference type="ARBA" id="ARBA00022692"/>
    </source>
</evidence>
<feature type="transmembrane region" description="Helical" evidence="8">
    <location>
        <begin position="301"/>
        <end position="318"/>
    </location>
</feature>
<dbReference type="OrthoDB" id="7679563at2"/>
<keyword evidence="4 8" id="KW-0812">Transmembrane</keyword>
<dbReference type="Pfam" id="PF09594">
    <property type="entry name" value="GT87"/>
    <property type="match status" value="1"/>
</dbReference>
<gene>
    <name evidence="9" type="ORF">FXB40_43260</name>
</gene>
<keyword evidence="3" id="KW-0808">Transferase</keyword>
<keyword evidence="5 8" id="KW-1133">Transmembrane helix</keyword>